<dbReference type="InterPro" id="IPR001257">
    <property type="entry name" value="Parvovirus_NS1_helicase"/>
</dbReference>
<reference evidence="5 6" key="1">
    <citation type="submission" date="2022-12" db="EMBL/GenBank/DDBJ databases">
        <title>Chromosome-level genome assembly of true bugs.</title>
        <authorList>
            <person name="Ma L."/>
            <person name="Li H."/>
        </authorList>
    </citation>
    <scope>NUCLEOTIDE SEQUENCE [LARGE SCALE GENOMIC DNA]</scope>
    <source>
        <strain evidence="5">Lab_2022b</strain>
    </source>
</reference>
<protein>
    <recommendedName>
        <fullName evidence="4">SF3 helicase domain-containing protein</fullName>
    </recommendedName>
</protein>
<keyword evidence="6" id="KW-1185">Reference proteome</keyword>
<evidence type="ECO:0000256" key="3">
    <source>
        <dbReference type="SAM" id="MobiDB-lite"/>
    </source>
</evidence>
<organism evidence="5 6">
    <name type="scientific">Rhynocoris fuscipes</name>
    <dbReference type="NCBI Taxonomy" id="488301"/>
    <lineage>
        <taxon>Eukaryota</taxon>
        <taxon>Metazoa</taxon>
        <taxon>Ecdysozoa</taxon>
        <taxon>Arthropoda</taxon>
        <taxon>Hexapoda</taxon>
        <taxon>Insecta</taxon>
        <taxon>Pterygota</taxon>
        <taxon>Neoptera</taxon>
        <taxon>Paraneoptera</taxon>
        <taxon>Hemiptera</taxon>
        <taxon>Heteroptera</taxon>
        <taxon>Panheteroptera</taxon>
        <taxon>Cimicomorpha</taxon>
        <taxon>Reduviidae</taxon>
        <taxon>Harpactorinae</taxon>
        <taxon>Harpactorini</taxon>
        <taxon>Rhynocoris</taxon>
    </lineage>
</organism>
<dbReference type="Proteomes" id="UP001461498">
    <property type="component" value="Unassembled WGS sequence"/>
</dbReference>
<feature type="region of interest" description="Disordered" evidence="3">
    <location>
        <begin position="31"/>
        <end position="53"/>
    </location>
</feature>
<name>A0AAW1DQP2_9HEMI</name>
<keyword evidence="2" id="KW-0067">ATP-binding</keyword>
<keyword evidence="1" id="KW-0547">Nucleotide-binding</keyword>
<dbReference type="AlphaFoldDB" id="A0AAW1DQP2"/>
<dbReference type="PROSITE" id="PS51206">
    <property type="entry name" value="SF3_HELICASE_1"/>
    <property type="match status" value="1"/>
</dbReference>
<dbReference type="InterPro" id="IPR014015">
    <property type="entry name" value="Helicase_SF3_DNA-vir"/>
</dbReference>
<evidence type="ECO:0000256" key="1">
    <source>
        <dbReference type="ARBA" id="ARBA00022741"/>
    </source>
</evidence>
<gene>
    <name evidence="5" type="ORF">O3M35_000778</name>
</gene>
<dbReference type="Pfam" id="PF01057">
    <property type="entry name" value="Parvo_NS1"/>
    <property type="match status" value="1"/>
</dbReference>
<evidence type="ECO:0000313" key="6">
    <source>
        <dbReference type="Proteomes" id="UP001461498"/>
    </source>
</evidence>
<dbReference type="EMBL" id="JAPXFL010000001">
    <property type="protein sequence ID" value="KAK9512330.1"/>
    <property type="molecule type" value="Genomic_DNA"/>
</dbReference>
<dbReference type="InterPro" id="IPR027417">
    <property type="entry name" value="P-loop_NTPase"/>
</dbReference>
<evidence type="ECO:0000259" key="4">
    <source>
        <dbReference type="PROSITE" id="PS51206"/>
    </source>
</evidence>
<dbReference type="Gene3D" id="3.40.50.300">
    <property type="entry name" value="P-loop containing nucleotide triphosphate hydrolases"/>
    <property type="match status" value="1"/>
</dbReference>
<sequence>MTYGSQEELTLLQQCVSTSLKLCLHSSDQMDSSSASPISRDHHTSTSFTTVPTATEAVDVQPSTSYTANLKVDDNITDESSDEEEPNTLSNISKVSNIIQHWKGATGWQHRSQATSGLILVQLRIMPYQACKKMDRTQRYKTTKKYAEIVLNPLNHTPQIRALRQLFKDFENITLKGTDLEKNLPLSGPPSVGKTWFANIIGKLMMNTGYIANSNRYSSFPFQDCPRRNLLIFDEPNVEPIALENFKLLFAGTPTPANVKYESQNLINRTPVIVTCNRDPFPKTPEFQTRIKRFHWNYRIDNFIQTIQGEIHPLGLYNLLINRQEASIAPSSNTIFDNTYEESIFGSEYSEIYAQLEEDNTYTPNMEEQEYINEFNTDLL</sequence>
<dbReference type="GO" id="GO:0005524">
    <property type="term" value="F:ATP binding"/>
    <property type="evidence" value="ECO:0007669"/>
    <property type="project" value="UniProtKB-KW"/>
</dbReference>
<evidence type="ECO:0000256" key="2">
    <source>
        <dbReference type="ARBA" id="ARBA00022840"/>
    </source>
</evidence>
<evidence type="ECO:0000313" key="5">
    <source>
        <dbReference type="EMBL" id="KAK9512330.1"/>
    </source>
</evidence>
<dbReference type="GO" id="GO:0019079">
    <property type="term" value="P:viral genome replication"/>
    <property type="evidence" value="ECO:0007669"/>
    <property type="project" value="InterPro"/>
</dbReference>
<proteinExistence type="predicted"/>
<feature type="domain" description="SF3 helicase" evidence="4">
    <location>
        <begin position="158"/>
        <end position="309"/>
    </location>
</feature>
<comment type="caution">
    <text evidence="5">The sequence shown here is derived from an EMBL/GenBank/DDBJ whole genome shotgun (WGS) entry which is preliminary data.</text>
</comment>
<dbReference type="SUPFAM" id="SSF52540">
    <property type="entry name" value="P-loop containing nucleoside triphosphate hydrolases"/>
    <property type="match status" value="1"/>
</dbReference>
<accession>A0AAW1DQP2</accession>